<feature type="transmembrane region" description="Helical" evidence="1">
    <location>
        <begin position="108"/>
        <end position="129"/>
    </location>
</feature>
<gene>
    <name evidence="3" type="ORF">TCK1_5240</name>
</gene>
<dbReference type="GO" id="GO:0006355">
    <property type="term" value="P:regulation of DNA-templated transcription"/>
    <property type="evidence" value="ECO:0007669"/>
    <property type="project" value="TreeGrafter"/>
</dbReference>
<dbReference type="AlphaFoldDB" id="A0AAE6RHM7"/>
<dbReference type="Gene3D" id="3.40.50.880">
    <property type="match status" value="1"/>
</dbReference>
<organism evidence="3 4">
    <name type="scientific">Pseudomonas monteilii</name>
    <dbReference type="NCBI Taxonomy" id="76759"/>
    <lineage>
        <taxon>Bacteria</taxon>
        <taxon>Pseudomonadati</taxon>
        <taxon>Pseudomonadota</taxon>
        <taxon>Gammaproteobacteria</taxon>
        <taxon>Pseudomonadales</taxon>
        <taxon>Pseudomonadaceae</taxon>
        <taxon>Pseudomonas</taxon>
    </lineage>
</organism>
<keyword evidence="1" id="KW-1133">Transmembrane helix</keyword>
<dbReference type="SUPFAM" id="SSF52317">
    <property type="entry name" value="Class I glutamine amidotransferase-like"/>
    <property type="match status" value="1"/>
</dbReference>
<keyword evidence="1" id="KW-0472">Membrane</keyword>
<feature type="domain" description="DJ-1/PfpI" evidence="2">
    <location>
        <begin position="8"/>
        <end position="123"/>
    </location>
</feature>
<evidence type="ECO:0000313" key="4">
    <source>
        <dbReference type="Proteomes" id="UP000464593"/>
    </source>
</evidence>
<dbReference type="InterPro" id="IPR002818">
    <property type="entry name" value="DJ-1/PfpI"/>
</dbReference>
<evidence type="ECO:0000256" key="1">
    <source>
        <dbReference type="SAM" id="Phobius"/>
    </source>
</evidence>
<keyword evidence="1" id="KW-0812">Transmembrane</keyword>
<name>A0AAE6RHM7_9PSED</name>
<sequence>MQVNAHRTVAMVLFNDVLLLDVTGPMDAFAIANRFLPAERQYRLLTLAEGQAAVRGSCGLKVVADLRLEDLPDAVDLLLVPGGPGAYDIAVPALERWLPQAVRSAKRFGAICTGVFLLGPGGVAGWLPLHHPLELRGAPGAGVSSGQG</sequence>
<reference evidence="3 4" key="1">
    <citation type="submission" date="2019-05" db="EMBL/GenBank/DDBJ databases">
        <title>Complete genome sequence of Pseudomonas Pseudomonas resinovorans.</title>
        <authorList>
            <person name="Chen H.-P."/>
        </authorList>
    </citation>
    <scope>NUCLEOTIDE SEQUENCE [LARGE SCALE GENOMIC DNA]</scope>
    <source>
        <strain evidence="3 4">TCU-CK1</strain>
    </source>
</reference>
<dbReference type="PANTHER" id="PTHR43130:SF3">
    <property type="entry name" value="HTH-TYPE TRANSCRIPTIONAL REGULATOR RV1931C"/>
    <property type="match status" value="1"/>
</dbReference>
<proteinExistence type="predicted"/>
<dbReference type="EMBL" id="CP040324">
    <property type="protein sequence ID" value="QHB30586.1"/>
    <property type="molecule type" value="Genomic_DNA"/>
</dbReference>
<accession>A0AAE6RHM7</accession>
<dbReference type="PANTHER" id="PTHR43130">
    <property type="entry name" value="ARAC-FAMILY TRANSCRIPTIONAL REGULATOR"/>
    <property type="match status" value="1"/>
</dbReference>
<dbReference type="InterPro" id="IPR052158">
    <property type="entry name" value="INH-QAR"/>
</dbReference>
<evidence type="ECO:0000313" key="3">
    <source>
        <dbReference type="EMBL" id="QHB30586.1"/>
    </source>
</evidence>
<dbReference type="Pfam" id="PF01965">
    <property type="entry name" value="DJ-1_PfpI"/>
    <property type="match status" value="1"/>
</dbReference>
<evidence type="ECO:0000259" key="2">
    <source>
        <dbReference type="Pfam" id="PF01965"/>
    </source>
</evidence>
<protein>
    <submittedName>
        <fullName evidence="3">AraC family transcriptional regulator</fullName>
    </submittedName>
</protein>
<dbReference type="Proteomes" id="UP000464593">
    <property type="component" value="Chromosome"/>
</dbReference>
<dbReference type="InterPro" id="IPR029062">
    <property type="entry name" value="Class_I_gatase-like"/>
</dbReference>